<dbReference type="InterPro" id="IPR036259">
    <property type="entry name" value="MFS_trans_sf"/>
</dbReference>
<keyword evidence="4 7" id="KW-1133">Transmembrane helix</keyword>
<dbReference type="GO" id="GO:0016020">
    <property type="term" value="C:membrane"/>
    <property type="evidence" value="ECO:0007669"/>
    <property type="project" value="UniProtKB-SubCell"/>
</dbReference>
<organism evidence="9 10">
    <name type="scientific">Verticillium longisporum</name>
    <name type="common">Verticillium dahliae var. longisporum</name>
    <dbReference type="NCBI Taxonomy" id="100787"/>
    <lineage>
        <taxon>Eukaryota</taxon>
        <taxon>Fungi</taxon>
        <taxon>Dikarya</taxon>
        <taxon>Ascomycota</taxon>
        <taxon>Pezizomycotina</taxon>
        <taxon>Sordariomycetes</taxon>
        <taxon>Hypocreomycetidae</taxon>
        <taxon>Glomerellales</taxon>
        <taxon>Plectosphaerellaceae</taxon>
        <taxon>Verticillium</taxon>
    </lineage>
</organism>
<dbReference type="PANTHER" id="PTHR23511">
    <property type="entry name" value="SYNAPTIC VESICLE GLYCOPROTEIN 2"/>
    <property type="match status" value="1"/>
</dbReference>
<dbReference type="EMBL" id="CVQH01005592">
    <property type="protein sequence ID" value="CRK14523.1"/>
    <property type="molecule type" value="Genomic_DNA"/>
</dbReference>
<dbReference type="STRING" id="100787.A0A0G4KXL6"/>
<evidence type="ECO:0000313" key="10">
    <source>
        <dbReference type="Proteomes" id="UP000044602"/>
    </source>
</evidence>
<protein>
    <recommendedName>
        <fullName evidence="8">Major facilitator superfamily (MFS) profile domain-containing protein</fullName>
    </recommendedName>
</protein>
<feature type="transmembrane region" description="Helical" evidence="7">
    <location>
        <begin position="537"/>
        <end position="559"/>
    </location>
</feature>
<accession>A0A0G4KXL6</accession>
<dbReference type="CDD" id="cd17316">
    <property type="entry name" value="MFS_SV2_like"/>
    <property type="match status" value="1"/>
</dbReference>
<evidence type="ECO:0000256" key="3">
    <source>
        <dbReference type="ARBA" id="ARBA00022692"/>
    </source>
</evidence>
<feature type="transmembrane region" description="Helical" evidence="7">
    <location>
        <begin position="659"/>
        <end position="682"/>
    </location>
</feature>
<feature type="transmembrane region" description="Helical" evidence="7">
    <location>
        <begin position="571"/>
        <end position="604"/>
    </location>
</feature>
<comment type="subcellular location">
    <subcellularLocation>
        <location evidence="1">Membrane</location>
        <topology evidence="1">Multi-pass membrane protein</topology>
    </subcellularLocation>
</comment>
<reference evidence="9 10" key="1">
    <citation type="submission" date="2015-05" db="EMBL/GenBank/DDBJ databases">
        <authorList>
            <person name="Wang D.B."/>
            <person name="Wang M."/>
        </authorList>
    </citation>
    <scope>NUCLEOTIDE SEQUENCE [LARGE SCALE GENOMIC DNA]</scope>
    <source>
        <strain evidence="9">VL1</strain>
    </source>
</reference>
<dbReference type="InterPro" id="IPR020846">
    <property type="entry name" value="MFS_dom"/>
</dbReference>
<feature type="domain" description="Major facilitator superfamily (MFS) profile" evidence="8">
    <location>
        <begin position="502"/>
        <end position="725"/>
    </location>
</feature>
<dbReference type="Proteomes" id="UP000044602">
    <property type="component" value="Unassembled WGS sequence"/>
</dbReference>
<evidence type="ECO:0000256" key="2">
    <source>
        <dbReference type="ARBA" id="ARBA00022448"/>
    </source>
</evidence>
<dbReference type="PANTHER" id="PTHR23511:SF5">
    <property type="entry name" value="MAJOR FACILITATOR-TYPE TRANSPORTER HXNZ-RELATED"/>
    <property type="match status" value="1"/>
</dbReference>
<evidence type="ECO:0000256" key="4">
    <source>
        <dbReference type="ARBA" id="ARBA00022989"/>
    </source>
</evidence>
<dbReference type="Gene3D" id="1.20.1250.20">
    <property type="entry name" value="MFS general substrate transporter like domains"/>
    <property type="match status" value="1"/>
</dbReference>
<feature type="region of interest" description="Disordered" evidence="6">
    <location>
        <begin position="1"/>
        <end position="263"/>
    </location>
</feature>
<keyword evidence="2" id="KW-0813">Transport</keyword>
<feature type="compositionally biased region" description="Acidic residues" evidence="6">
    <location>
        <begin position="146"/>
        <end position="155"/>
    </location>
</feature>
<feature type="compositionally biased region" description="Pro residues" evidence="6">
    <location>
        <begin position="1"/>
        <end position="10"/>
    </location>
</feature>
<name>A0A0G4KXL6_VERLO</name>
<evidence type="ECO:0000256" key="1">
    <source>
        <dbReference type="ARBA" id="ARBA00004141"/>
    </source>
</evidence>
<dbReference type="PROSITE" id="PS50850">
    <property type="entry name" value="MFS"/>
    <property type="match status" value="1"/>
</dbReference>
<feature type="transmembrane region" description="Helical" evidence="7">
    <location>
        <begin position="624"/>
        <end position="647"/>
    </location>
</feature>
<evidence type="ECO:0000259" key="8">
    <source>
        <dbReference type="PROSITE" id="PS50850"/>
    </source>
</evidence>
<proteinExistence type="predicted"/>
<feature type="region of interest" description="Disordered" evidence="6">
    <location>
        <begin position="415"/>
        <end position="453"/>
    </location>
</feature>
<feature type="compositionally biased region" description="Acidic residues" evidence="6">
    <location>
        <begin position="198"/>
        <end position="209"/>
    </location>
</feature>
<evidence type="ECO:0000256" key="7">
    <source>
        <dbReference type="SAM" id="Phobius"/>
    </source>
</evidence>
<dbReference type="GO" id="GO:0022857">
    <property type="term" value="F:transmembrane transporter activity"/>
    <property type="evidence" value="ECO:0007669"/>
    <property type="project" value="InterPro"/>
</dbReference>
<sequence>MTPGQPPSTPDPRKFLLTKRHPPSSRDTTTTPGHPRQFQPSGAATAASSSQQQQQQKFHATPRFAAPSSSSFASTPRPPSSAQGFAPGFGFPGTSAARRQREAIVDDGVDSSPTGVRGGLGGSIEDESSAGGRSDSEEEAGREGGAEEEQEEEEGVRDSSPGGEGPTPKRRRVEIDSEEGGSQLSDGYRDGEIRTLDELDERGDEDEMMLDAPVTPLQGGTEASDNEHDDNDDEEEEEEEVRDAAAARNQQPTFQRPPRFRAPEVEALKPDGLPEAFSPQRRGVRYIPGGLAAEMQSRLAEVKGWSGRHERQSETAVQFVVEEVEAGGRMYLVRGRQLQAEAEAGGMSLSVRLMLAGEGKLTGLAKKAEVHKGVVITIAQPAWEYMYRRIAVAPTESVDDYLGVVVPLEEAHLHSHSARTGRTEFEDPPSPGDDAGDDAGDAPKDREESEGMLEMSAAEYSIEGLRREVRAGKGDSTDYEMRSKLINKAIQDIGMGKYNWQLFILCGFGWFADNLWMQGVSLCLPSLSAEFDVPTKTVRYTTSFVFIGLCFGSFIWGIGSDILGRRIAFNCTLLITSVFGILVSFAPSWGWTCFLFAALGFGVGGNLPVDGALFLEFLPDASSALLTLLSVWWPVGQLVSSLIAWYCIANWPADQGWRLFVFIIGVMTLVMFGIRCFLFHLFESPKFLLSKGRQAEAIAVVHGIAYRNGAKTWLTEEIMNAVSPY</sequence>
<dbReference type="SUPFAM" id="SSF103473">
    <property type="entry name" value="MFS general substrate transporter"/>
    <property type="match status" value="1"/>
</dbReference>
<feature type="compositionally biased region" description="Basic and acidic residues" evidence="6">
    <location>
        <begin position="187"/>
        <end position="197"/>
    </location>
</feature>
<feature type="compositionally biased region" description="Low complexity" evidence="6">
    <location>
        <begin position="39"/>
        <end position="97"/>
    </location>
</feature>
<keyword evidence="3 7" id="KW-0812">Transmembrane</keyword>
<evidence type="ECO:0000256" key="6">
    <source>
        <dbReference type="SAM" id="MobiDB-lite"/>
    </source>
</evidence>
<evidence type="ECO:0000256" key="5">
    <source>
        <dbReference type="ARBA" id="ARBA00023136"/>
    </source>
</evidence>
<dbReference type="InterPro" id="IPR005828">
    <property type="entry name" value="MFS_sugar_transport-like"/>
</dbReference>
<dbReference type="AlphaFoldDB" id="A0A0G4KXL6"/>
<keyword evidence="10" id="KW-1185">Reference proteome</keyword>
<feature type="compositionally biased region" description="Acidic residues" evidence="6">
    <location>
        <begin position="227"/>
        <end position="241"/>
    </location>
</feature>
<dbReference type="Pfam" id="PF00083">
    <property type="entry name" value="Sugar_tr"/>
    <property type="match status" value="1"/>
</dbReference>
<gene>
    <name evidence="9" type="ORF">BN1708_017271</name>
</gene>
<keyword evidence="5 7" id="KW-0472">Membrane</keyword>
<evidence type="ECO:0000313" key="9">
    <source>
        <dbReference type="EMBL" id="CRK14523.1"/>
    </source>
</evidence>